<dbReference type="GO" id="GO:0005737">
    <property type="term" value="C:cytoplasm"/>
    <property type="evidence" value="ECO:0007669"/>
    <property type="project" value="TreeGrafter"/>
</dbReference>
<dbReference type="GO" id="GO:0005694">
    <property type="term" value="C:chromosome"/>
    <property type="evidence" value="ECO:0007669"/>
    <property type="project" value="TreeGrafter"/>
</dbReference>
<accession>A0A9N9G6N6</accession>
<dbReference type="GO" id="GO:0009378">
    <property type="term" value="F:four-way junction helicase activity"/>
    <property type="evidence" value="ECO:0007669"/>
    <property type="project" value="TreeGrafter"/>
</dbReference>
<dbReference type="GO" id="GO:0043138">
    <property type="term" value="F:3'-5' DNA helicase activity"/>
    <property type="evidence" value="ECO:0007669"/>
    <property type="project" value="UniProtKB-EC"/>
</dbReference>
<dbReference type="Pfam" id="PF16124">
    <property type="entry name" value="RecQ_Zn_bind"/>
    <property type="match status" value="1"/>
</dbReference>
<keyword evidence="2" id="KW-0238">DNA-binding</keyword>
<evidence type="ECO:0000256" key="6">
    <source>
        <dbReference type="SAM" id="MobiDB-lite"/>
    </source>
</evidence>
<sequence length="1213" mass="138546">MCQGITEYNNESPNTKFSLLAAGAGLVGGINRRQLQTIFSMMGVITQSSKGHYYDKQNEYLESIKNEAEVSAQISLTKAIAYIKAKGKRILPTSFDYSWSHCRNANQASGELIFQGNLEDYDHKPVIAFSTAEKPCRLKNKDGKEYEVFHGNHEQSLRQMEHAILLQIIEKITPVLEEAEVLLDICVDGDLNSNKTFNNIPCVSKVYADLKHVRKNIRAKIASGRKLDGNKITVSDAELEKVQIDGLVAHLSDNHSLCWDEVCWRKENPDIQLKETHLKDHTSNQIDQFREFLKKVFYIPTKQSLITHIRTSYNEAFNRVKLCFQDKKIDYWKTYTTRHSLAVLQYNNSLLNMLEISSIAERNQERGEKIQEQKRNLKTFDWDKDYVPYGCSVQEKIKAKEFEPTFAKYIFDFEKIIKCLACGAFPKYSPTGLCQYHDFCLKFGYHHEFPNNQYTPPSQDLKANPPTSYDVLKRVFKYQKFQESQEMAISEYVNGNHTFVSIRTGLTVVISPLVSLIDDQVIETIAAGIGCASIYTGEDRPREYFEKVFSEIAVGLMKLIYVTAESFVYNESFTRMLLNFSKNSPVSFVIDEVPCIIECEYYRESWNKLKKITTLFSNSPIMMLTGTCKKIDAHAILKNLCISPTDVHSKSTKEKIIREIIMLLKELENGKCIIYCPTVHMCDYVYEHLCEKADLDMNIAVYYSSLGNGEKNKKMKSWKDNKIQIMIATNAFGMGINDKKICLVIHYTFPLSIGNLVQETGRAGRDRRESVTEEIGEGSEIDKRLAYLAKSREKIFEVVYFCEEQYTCREYMLAEYFSWNGDTLNPPCGNCDNCLRVQAKPVSKVNLMSDVLKMVEVYCQLKCDHEELTLLNTYNDKTFKQERLIKTKAEVLHLLDLLIIRNIVKVMINLYRPNSNGSILQTNLHICGVNEAYFIRAQESEASFLERDHLLKYLLRKIVTTIRYRDNILKESFDSIADKLYQIWVKTKQFQSWEIESISSTDSIINSNCSDTSENMKRDQNDTIIAPFQGSNESSPGMILPVAMYGLPSGITTPQPPSKIPSRMFDFLAPLDPLQNSNSSTISNFITANWQPVNNRWLKSNSNNKGNNTIGYQNVTIKGTPQSTTSVSSSQPSNNINTSQPILTPQPAIVPVGGNNDNAYLQVIQGLAGWLQGQQMREQRLVDLPTFRGGNQDPVEWLEAFERACKANHINTT</sequence>
<dbReference type="InterPro" id="IPR032284">
    <property type="entry name" value="RecQ_Zn-bd"/>
</dbReference>
<dbReference type="SMART" id="SM00490">
    <property type="entry name" value="HELICc"/>
    <property type="match status" value="1"/>
</dbReference>
<feature type="region of interest" description="Disordered" evidence="6">
    <location>
        <begin position="1100"/>
        <end position="1135"/>
    </location>
</feature>
<evidence type="ECO:0000256" key="5">
    <source>
        <dbReference type="ARBA" id="ARBA00034808"/>
    </source>
</evidence>
<gene>
    <name evidence="8" type="ORF">FCALED_LOCUS7586</name>
</gene>
<dbReference type="GO" id="GO:0003677">
    <property type="term" value="F:DNA binding"/>
    <property type="evidence" value="ECO:0007669"/>
    <property type="project" value="UniProtKB-KW"/>
</dbReference>
<evidence type="ECO:0000256" key="2">
    <source>
        <dbReference type="ARBA" id="ARBA00023125"/>
    </source>
</evidence>
<dbReference type="InterPro" id="IPR027417">
    <property type="entry name" value="P-loop_NTPase"/>
</dbReference>
<name>A0A9N9G6N6_9GLOM</name>
<evidence type="ECO:0000256" key="3">
    <source>
        <dbReference type="ARBA" id="ARBA00023235"/>
    </source>
</evidence>
<dbReference type="PROSITE" id="PS51194">
    <property type="entry name" value="HELICASE_CTER"/>
    <property type="match status" value="1"/>
</dbReference>
<comment type="similarity">
    <text evidence="1">Belongs to the helicase family. RecQ subfamily.</text>
</comment>
<evidence type="ECO:0000256" key="1">
    <source>
        <dbReference type="ARBA" id="ARBA00005446"/>
    </source>
</evidence>
<dbReference type="InterPro" id="IPR036388">
    <property type="entry name" value="WH-like_DNA-bd_sf"/>
</dbReference>
<dbReference type="InterPro" id="IPR001650">
    <property type="entry name" value="Helicase_C-like"/>
</dbReference>
<feature type="domain" description="Helicase C-terminal" evidence="7">
    <location>
        <begin position="659"/>
        <end position="807"/>
    </location>
</feature>
<dbReference type="AlphaFoldDB" id="A0A9N9G6N6"/>
<dbReference type="Pfam" id="PF00271">
    <property type="entry name" value="Helicase_C"/>
    <property type="match status" value="1"/>
</dbReference>
<comment type="catalytic activity">
    <reaction evidence="4">
        <text>Couples ATP hydrolysis with the unwinding of duplex DNA by translocating in the 3'-5' direction.</text>
        <dbReference type="EC" id="5.6.2.4"/>
    </reaction>
</comment>
<dbReference type="PANTHER" id="PTHR13710:SF105">
    <property type="entry name" value="ATP-DEPENDENT DNA HELICASE Q1"/>
    <property type="match status" value="1"/>
</dbReference>
<dbReference type="OrthoDB" id="10261556at2759"/>
<dbReference type="Gene3D" id="3.40.50.300">
    <property type="entry name" value="P-loop containing nucleotide triphosphate hydrolases"/>
    <property type="match status" value="2"/>
</dbReference>
<feature type="compositionally biased region" description="Polar residues" evidence="6">
    <location>
        <begin position="1100"/>
        <end position="1119"/>
    </location>
</feature>
<evidence type="ECO:0000259" key="7">
    <source>
        <dbReference type="PROSITE" id="PS51194"/>
    </source>
</evidence>
<protein>
    <recommendedName>
        <fullName evidence="5">DNA 3'-5' helicase</fullName>
        <ecNumber evidence="5">5.6.2.4</ecNumber>
    </recommendedName>
</protein>
<keyword evidence="3" id="KW-0413">Isomerase</keyword>
<dbReference type="Proteomes" id="UP000789570">
    <property type="component" value="Unassembled WGS sequence"/>
</dbReference>
<dbReference type="SUPFAM" id="SSF52540">
    <property type="entry name" value="P-loop containing nucleoside triphosphate hydrolases"/>
    <property type="match status" value="1"/>
</dbReference>
<evidence type="ECO:0000313" key="9">
    <source>
        <dbReference type="Proteomes" id="UP000789570"/>
    </source>
</evidence>
<evidence type="ECO:0000313" key="8">
    <source>
        <dbReference type="EMBL" id="CAG8580871.1"/>
    </source>
</evidence>
<reference evidence="8" key="1">
    <citation type="submission" date="2021-06" db="EMBL/GenBank/DDBJ databases">
        <authorList>
            <person name="Kallberg Y."/>
            <person name="Tangrot J."/>
            <person name="Rosling A."/>
        </authorList>
    </citation>
    <scope>NUCLEOTIDE SEQUENCE</scope>
    <source>
        <strain evidence="8">UK204</strain>
    </source>
</reference>
<evidence type="ECO:0000256" key="4">
    <source>
        <dbReference type="ARBA" id="ARBA00034617"/>
    </source>
</evidence>
<keyword evidence="9" id="KW-1185">Reference proteome</keyword>
<dbReference type="EC" id="5.6.2.4" evidence="5"/>
<dbReference type="Gene3D" id="1.10.10.10">
    <property type="entry name" value="Winged helix-like DNA-binding domain superfamily/Winged helix DNA-binding domain"/>
    <property type="match status" value="1"/>
</dbReference>
<dbReference type="GO" id="GO:0000724">
    <property type="term" value="P:double-strand break repair via homologous recombination"/>
    <property type="evidence" value="ECO:0007669"/>
    <property type="project" value="TreeGrafter"/>
</dbReference>
<comment type="caution">
    <text evidence="8">The sequence shown here is derived from an EMBL/GenBank/DDBJ whole genome shotgun (WGS) entry which is preliminary data.</text>
</comment>
<dbReference type="EMBL" id="CAJVPQ010002042">
    <property type="protein sequence ID" value="CAG8580871.1"/>
    <property type="molecule type" value="Genomic_DNA"/>
</dbReference>
<proteinExistence type="inferred from homology"/>
<dbReference type="PANTHER" id="PTHR13710">
    <property type="entry name" value="DNA HELICASE RECQ FAMILY MEMBER"/>
    <property type="match status" value="1"/>
</dbReference>
<feature type="compositionally biased region" description="Low complexity" evidence="6">
    <location>
        <begin position="1120"/>
        <end position="1133"/>
    </location>
</feature>
<organism evidence="8 9">
    <name type="scientific">Funneliformis caledonium</name>
    <dbReference type="NCBI Taxonomy" id="1117310"/>
    <lineage>
        <taxon>Eukaryota</taxon>
        <taxon>Fungi</taxon>
        <taxon>Fungi incertae sedis</taxon>
        <taxon>Mucoromycota</taxon>
        <taxon>Glomeromycotina</taxon>
        <taxon>Glomeromycetes</taxon>
        <taxon>Glomerales</taxon>
        <taxon>Glomeraceae</taxon>
        <taxon>Funneliformis</taxon>
    </lineage>
</organism>